<evidence type="ECO:0000313" key="2">
    <source>
        <dbReference type="Proteomes" id="UP001208570"/>
    </source>
</evidence>
<evidence type="ECO:0000313" key="1">
    <source>
        <dbReference type="EMBL" id="KAK2139650.1"/>
    </source>
</evidence>
<proteinExistence type="predicted"/>
<gene>
    <name evidence="1" type="ORF">LSH36_1676g00001</name>
</gene>
<comment type="caution">
    <text evidence="1">The sequence shown here is derived from an EMBL/GenBank/DDBJ whole genome shotgun (WGS) entry which is preliminary data.</text>
</comment>
<dbReference type="EMBL" id="JAODUP010001673">
    <property type="protein sequence ID" value="KAK2139650.1"/>
    <property type="molecule type" value="Genomic_DNA"/>
</dbReference>
<keyword evidence="2" id="KW-1185">Reference proteome</keyword>
<dbReference type="AlphaFoldDB" id="A0AAD9ISV7"/>
<dbReference type="Proteomes" id="UP001208570">
    <property type="component" value="Unassembled WGS sequence"/>
</dbReference>
<accession>A0AAD9ISV7</accession>
<reference evidence="1" key="1">
    <citation type="journal article" date="2023" name="Mol. Biol. Evol.">
        <title>Third-Generation Sequencing Reveals the Adaptive Role of the Epigenome in Three Deep-Sea Polychaetes.</title>
        <authorList>
            <person name="Perez M."/>
            <person name="Aroh O."/>
            <person name="Sun Y."/>
            <person name="Lan Y."/>
            <person name="Juniper S.K."/>
            <person name="Young C.R."/>
            <person name="Angers B."/>
            <person name="Qian P.Y."/>
        </authorList>
    </citation>
    <scope>NUCLEOTIDE SEQUENCE</scope>
    <source>
        <strain evidence="1">P08H-3</strain>
    </source>
</reference>
<organism evidence="1 2">
    <name type="scientific">Paralvinella palmiformis</name>
    <dbReference type="NCBI Taxonomy" id="53620"/>
    <lineage>
        <taxon>Eukaryota</taxon>
        <taxon>Metazoa</taxon>
        <taxon>Spiralia</taxon>
        <taxon>Lophotrochozoa</taxon>
        <taxon>Annelida</taxon>
        <taxon>Polychaeta</taxon>
        <taxon>Sedentaria</taxon>
        <taxon>Canalipalpata</taxon>
        <taxon>Terebellida</taxon>
        <taxon>Terebelliformia</taxon>
        <taxon>Alvinellidae</taxon>
        <taxon>Paralvinella</taxon>
    </lineage>
</organism>
<sequence length="235" mass="26709">MTDIRPAPNRGIKDHPLSRVIAADCLKQPSEECPSAQNVQAINMDFILYRSSHKPMPSWTLYNQTPGIVSPENTTECAEQLGRAQMRVFVDKRLCEPVDSDQHMDLKSHIQNNKAKTFAFLYEVVQPSKGKAKAYQSGQEHPTKAYRANVTLYETSCLLIDGQGLVMELGNPLDIRTIGAKLRRIDLVFDMYQGESIKTGTKAKRKQRHRPIRRKIENEGRNTGWVFESYDGTNE</sequence>
<name>A0AAD9ISV7_9ANNE</name>
<protein>
    <submittedName>
        <fullName evidence="1">Uncharacterized protein</fullName>
    </submittedName>
</protein>